<feature type="transmembrane region" description="Helical" evidence="1">
    <location>
        <begin position="88"/>
        <end position="109"/>
    </location>
</feature>
<accession>B9XNA9</accession>
<sequence precursor="true">MDILTHAAIGFIAASPFAANSPELAGGIVLGSVLPDLDTFSRVFGKRAFLKWHQTWTHSMPLALGLSAILAVCSASVGWNGVQLGMGIFVGMLGHILLDYSNTLGIALLKPFSHRRFCLEWVFFIDATVLIVTLLTTAVILWNWNQGQLENYRASLACGIFLIVYWLVKGALRNRAGRLAPAGTISLLPSAFIPWKFLGAKIEGVQASLFHLNAFTGATQPKPSVPIHDATFKSMLAQLPEFKMMQELSPAYHVVDVATEGTGKRLLCRDLRTRNFSTSFGDLTVWLNDTNQITKVHFHV</sequence>
<name>B9XNA9_PEDPL</name>
<dbReference type="RefSeq" id="WP_007417296.1">
    <property type="nucleotide sequence ID" value="NZ_ABOX02000039.1"/>
</dbReference>
<evidence type="ECO:0000313" key="3">
    <source>
        <dbReference type="Proteomes" id="UP000003688"/>
    </source>
</evidence>
<dbReference type="EMBL" id="ABOX02000039">
    <property type="protein sequence ID" value="EEF58662.1"/>
    <property type="molecule type" value="Genomic_DNA"/>
</dbReference>
<dbReference type="GO" id="GO:0016787">
    <property type="term" value="F:hydrolase activity"/>
    <property type="evidence" value="ECO:0007669"/>
    <property type="project" value="UniProtKB-KW"/>
</dbReference>
<keyword evidence="1" id="KW-0472">Membrane</keyword>
<keyword evidence="1" id="KW-1133">Transmembrane helix</keyword>
<dbReference type="AlphaFoldDB" id="B9XNA9"/>
<feature type="transmembrane region" description="Helical" evidence="1">
    <location>
        <begin position="121"/>
        <end position="145"/>
    </location>
</feature>
<organism evidence="2 3">
    <name type="scientific">Pedosphaera parvula (strain Ellin514)</name>
    <dbReference type="NCBI Taxonomy" id="320771"/>
    <lineage>
        <taxon>Bacteria</taxon>
        <taxon>Pseudomonadati</taxon>
        <taxon>Verrucomicrobiota</taxon>
        <taxon>Pedosphaerae</taxon>
        <taxon>Pedosphaerales</taxon>
        <taxon>Pedosphaeraceae</taxon>
        <taxon>Pedosphaera</taxon>
    </lineage>
</organism>
<protein>
    <submittedName>
        <fullName evidence="2">Membrane-bound metal-dependent hydrolase</fullName>
    </submittedName>
</protein>
<evidence type="ECO:0000256" key="1">
    <source>
        <dbReference type="SAM" id="Phobius"/>
    </source>
</evidence>
<dbReference type="InterPro" id="IPR007404">
    <property type="entry name" value="YdjM-like"/>
</dbReference>
<comment type="caution">
    <text evidence="2">The sequence shown here is derived from an EMBL/GenBank/DDBJ whole genome shotgun (WGS) entry which is preliminary data.</text>
</comment>
<feature type="transmembrane region" description="Helical" evidence="1">
    <location>
        <begin position="151"/>
        <end position="168"/>
    </location>
</feature>
<keyword evidence="1" id="KW-0812">Transmembrane</keyword>
<dbReference type="Proteomes" id="UP000003688">
    <property type="component" value="Unassembled WGS sequence"/>
</dbReference>
<dbReference type="OrthoDB" id="245523at2"/>
<proteinExistence type="predicted"/>
<gene>
    <name evidence="2" type="ORF">Cflav_PD1563</name>
</gene>
<reference evidence="2 3" key="1">
    <citation type="journal article" date="2011" name="J. Bacteriol.">
        <title>Genome sequence of 'Pedosphaera parvula' Ellin514, an aerobic Verrucomicrobial isolate from pasture soil.</title>
        <authorList>
            <person name="Kant R."/>
            <person name="van Passel M.W."/>
            <person name="Sangwan P."/>
            <person name="Palva A."/>
            <person name="Lucas S."/>
            <person name="Copeland A."/>
            <person name="Lapidus A."/>
            <person name="Glavina Del Rio T."/>
            <person name="Dalin E."/>
            <person name="Tice H."/>
            <person name="Bruce D."/>
            <person name="Goodwin L."/>
            <person name="Pitluck S."/>
            <person name="Chertkov O."/>
            <person name="Larimer F.W."/>
            <person name="Land M.L."/>
            <person name="Hauser L."/>
            <person name="Brettin T.S."/>
            <person name="Detter J.C."/>
            <person name="Han S."/>
            <person name="de Vos W.M."/>
            <person name="Janssen P.H."/>
            <person name="Smidt H."/>
        </authorList>
    </citation>
    <scope>NUCLEOTIDE SEQUENCE [LARGE SCALE GENOMIC DNA]</scope>
    <source>
        <strain evidence="2 3">Ellin514</strain>
    </source>
</reference>
<keyword evidence="3" id="KW-1185">Reference proteome</keyword>
<dbReference type="Pfam" id="PF04307">
    <property type="entry name" value="YdjM"/>
    <property type="match status" value="1"/>
</dbReference>
<dbReference type="InterPro" id="IPR053170">
    <property type="entry name" value="Transcription_regulator"/>
</dbReference>
<evidence type="ECO:0000313" key="2">
    <source>
        <dbReference type="EMBL" id="EEF58662.1"/>
    </source>
</evidence>
<dbReference type="STRING" id="320771.Cflav_PD1563"/>
<keyword evidence="2" id="KW-0378">Hydrolase</keyword>
<dbReference type="PANTHER" id="PTHR40031:SF1">
    <property type="entry name" value="MEMBRANE-BOUND METAL-DEPENDENT HYDROLASE"/>
    <property type="match status" value="1"/>
</dbReference>
<dbReference type="PANTHER" id="PTHR40031">
    <property type="entry name" value="HYPOTHETICAL MEMBRANE SPANNING PROTEIN"/>
    <property type="match status" value="1"/>
</dbReference>
<feature type="transmembrane region" description="Helical" evidence="1">
    <location>
        <begin position="62"/>
        <end position="82"/>
    </location>
</feature>